<sequence length="129" mass="13665">MQLSKGLFIAAALCVAAVSAGNTNQQEQEQEEQNGHQYQVESASDSTSGSGTPSPVQKGFDVHQVKFTSSDPNEEKGEEAETSSTPLVAGLGAAACIGVVATVYYVKRRNEEDKLPGEIFTIDDKNSVL</sequence>
<protein>
    <recommendedName>
        <fullName evidence="5">RxLR effector protein</fullName>
    </recommendedName>
</protein>
<feature type="chain" id="PRO_5044791755" description="RxLR effector protein" evidence="2">
    <location>
        <begin position="21"/>
        <end position="129"/>
    </location>
</feature>
<name>A0ABD3F9A0_9STRA</name>
<evidence type="ECO:0008006" key="5">
    <source>
        <dbReference type="Google" id="ProtNLM"/>
    </source>
</evidence>
<evidence type="ECO:0000256" key="1">
    <source>
        <dbReference type="SAM" id="MobiDB-lite"/>
    </source>
</evidence>
<dbReference type="Proteomes" id="UP001632037">
    <property type="component" value="Unassembled WGS sequence"/>
</dbReference>
<keyword evidence="4" id="KW-1185">Reference proteome</keyword>
<keyword evidence="2" id="KW-0732">Signal</keyword>
<dbReference type="EMBL" id="JBIMZQ010000035">
    <property type="protein sequence ID" value="KAL3661624.1"/>
    <property type="molecule type" value="Genomic_DNA"/>
</dbReference>
<organism evidence="3 4">
    <name type="scientific">Phytophthora oleae</name>
    <dbReference type="NCBI Taxonomy" id="2107226"/>
    <lineage>
        <taxon>Eukaryota</taxon>
        <taxon>Sar</taxon>
        <taxon>Stramenopiles</taxon>
        <taxon>Oomycota</taxon>
        <taxon>Peronosporomycetes</taxon>
        <taxon>Peronosporales</taxon>
        <taxon>Peronosporaceae</taxon>
        <taxon>Phytophthora</taxon>
    </lineage>
</organism>
<gene>
    <name evidence="3" type="ORF">V7S43_013383</name>
</gene>
<proteinExistence type="predicted"/>
<comment type="caution">
    <text evidence="3">The sequence shown here is derived from an EMBL/GenBank/DDBJ whole genome shotgun (WGS) entry which is preliminary data.</text>
</comment>
<dbReference type="AlphaFoldDB" id="A0ABD3F9A0"/>
<evidence type="ECO:0000313" key="3">
    <source>
        <dbReference type="EMBL" id="KAL3661624.1"/>
    </source>
</evidence>
<feature type="compositionally biased region" description="Low complexity" evidence="1">
    <location>
        <begin position="42"/>
        <end position="55"/>
    </location>
</feature>
<evidence type="ECO:0000256" key="2">
    <source>
        <dbReference type="SAM" id="SignalP"/>
    </source>
</evidence>
<reference evidence="3 4" key="1">
    <citation type="submission" date="2024-09" db="EMBL/GenBank/DDBJ databases">
        <title>Genome sequencing and assembly of Phytophthora oleae, isolate VK10A, causative agent of rot of olive drupes.</title>
        <authorList>
            <person name="Conti Taguali S."/>
            <person name="Riolo M."/>
            <person name="La Spada F."/>
            <person name="Cacciola S.O."/>
            <person name="Dionisio G."/>
        </authorList>
    </citation>
    <scope>NUCLEOTIDE SEQUENCE [LARGE SCALE GENOMIC DNA]</scope>
    <source>
        <strain evidence="3 4">VK10A</strain>
    </source>
</reference>
<accession>A0ABD3F9A0</accession>
<feature type="region of interest" description="Disordered" evidence="1">
    <location>
        <begin position="21"/>
        <end position="85"/>
    </location>
</feature>
<evidence type="ECO:0000313" key="4">
    <source>
        <dbReference type="Proteomes" id="UP001632037"/>
    </source>
</evidence>
<feature type="signal peptide" evidence="2">
    <location>
        <begin position="1"/>
        <end position="20"/>
    </location>
</feature>